<reference evidence="9 10" key="1">
    <citation type="submission" date="2017-04" db="EMBL/GenBank/DDBJ databases">
        <title>The whole genome sequencing and assembly of Halobacillus mangrovi strain.</title>
        <authorList>
            <person name="Lee S.-J."/>
            <person name="Park M.-K."/>
            <person name="Kim J.-Y."/>
            <person name="Lee Y.-J."/>
            <person name="Yi H."/>
            <person name="Bahn Y.-S."/>
            <person name="Kim J.F."/>
            <person name="Lee D.-W."/>
        </authorList>
    </citation>
    <scope>NUCLEOTIDE SEQUENCE [LARGE SCALE GENOMIC DNA]</scope>
    <source>
        <strain evidence="9 10">KTB 131</strain>
    </source>
</reference>
<sequence length="566" mass="67129">MSKSTQWWKESVVYQIYPRSFNDSNGDGIGDIEGIIQKLDYLVELGIDVVWLSPIYKSPNDDMGYDISDYQDIMAEFGTLEDWDRLITQMHEKGLKLVMDLVVNHTSDEHPWFVEARKSKDNPYRDYYIWRPPSEDGKEPNNWQSFFSGSAWQYDEATEEYYLHLFTKKQPDLNWENPEVRHKVYDMMRWWLDRGVDGFRMDVINLISKVEGLPDAPIAKPEEKYQWGSDFFANGPRFMEFMNEMKEEVLDHYDILTVGETGFVTPEEGKQFTNEEDGVLSMLFQFQHMDIDAQPGGQMGKWEIKDWKLTELKEIMSKWQVELYNKGWNSLYLENHDQPRSVSRFGDDEEYHKESAKMLATWYHMMQGTPYIYQGQELGMTNVHFPSIEDYKDVEIINLWNDLVETRGYDPDKVLHSIHEKGRDNARTPMQWDDSKNGGFTDGTPWIKVNPNYKEINAEAALKDPDSIFYHYKKLVQLRKEHDVIVYGEYELVWESDEQVYAYTRTYEDQSLLVIANFKKEKLEREWPENFHYNESDVLIQNYDEAPKVEDGKLTLRPYEAVVYKF</sequence>
<keyword evidence="10" id="KW-1185">Reference proteome</keyword>
<feature type="domain" description="Glycosyl hydrolase family 13 catalytic" evidence="8">
    <location>
        <begin position="15"/>
        <end position="427"/>
    </location>
</feature>
<dbReference type="Gene3D" id="2.60.40.1180">
    <property type="entry name" value="Golgi alpha-mannosidase II"/>
    <property type="match status" value="1"/>
</dbReference>
<dbReference type="Pfam" id="PF23915">
    <property type="entry name" value="SusG_C"/>
    <property type="match status" value="1"/>
</dbReference>
<dbReference type="OrthoDB" id="9805159at2"/>
<evidence type="ECO:0000256" key="4">
    <source>
        <dbReference type="ARBA" id="ARBA00022801"/>
    </source>
</evidence>
<dbReference type="SMART" id="SM00642">
    <property type="entry name" value="Aamy"/>
    <property type="match status" value="1"/>
</dbReference>
<dbReference type="InterPro" id="IPR045857">
    <property type="entry name" value="O16G_dom_2"/>
</dbReference>
<keyword evidence="3" id="KW-0963">Cytoplasm</keyword>
<evidence type="ECO:0000256" key="5">
    <source>
        <dbReference type="ARBA" id="ARBA00023295"/>
    </source>
</evidence>
<dbReference type="CDD" id="cd11333">
    <property type="entry name" value="AmyAc_SI_OligoGlu_DGase"/>
    <property type="match status" value="1"/>
</dbReference>
<dbReference type="Gene3D" id="3.20.20.80">
    <property type="entry name" value="Glycosidases"/>
    <property type="match status" value="1"/>
</dbReference>
<comment type="similarity">
    <text evidence="2">Belongs to the glycosyl hydrolase 13 family.</text>
</comment>
<dbReference type="FunFam" id="3.20.20.80:FF:000064">
    <property type="entry name" value="Oligo-1,6-glucosidase"/>
    <property type="match status" value="1"/>
</dbReference>
<dbReference type="STRING" id="402384.HM131_02960"/>
<dbReference type="Pfam" id="PF00128">
    <property type="entry name" value="Alpha-amylase"/>
    <property type="match status" value="1"/>
</dbReference>
<dbReference type="EC" id="3.2.1.10" evidence="7"/>
<keyword evidence="5" id="KW-0326">Glycosidase</keyword>
<dbReference type="FunFam" id="2.60.40.1180:FF:000007">
    <property type="entry name" value="Sucrose isomerase"/>
    <property type="match status" value="1"/>
</dbReference>
<dbReference type="NCBIfam" id="NF008183">
    <property type="entry name" value="PRK10933.1"/>
    <property type="match status" value="1"/>
</dbReference>
<comment type="subcellular location">
    <subcellularLocation>
        <location evidence="1">Cytoplasm</location>
    </subcellularLocation>
</comment>
<dbReference type="GO" id="GO:0004556">
    <property type="term" value="F:alpha-amylase activity"/>
    <property type="evidence" value="ECO:0007669"/>
    <property type="project" value="TreeGrafter"/>
</dbReference>
<evidence type="ECO:0000256" key="6">
    <source>
        <dbReference type="ARBA" id="ARBA00036217"/>
    </source>
</evidence>
<evidence type="ECO:0000313" key="9">
    <source>
        <dbReference type="EMBL" id="ARI75847.1"/>
    </source>
</evidence>
<evidence type="ECO:0000256" key="1">
    <source>
        <dbReference type="ARBA" id="ARBA00004496"/>
    </source>
</evidence>
<evidence type="ECO:0000259" key="8">
    <source>
        <dbReference type="SMART" id="SM00642"/>
    </source>
</evidence>
<dbReference type="EMBL" id="CP020772">
    <property type="protein sequence ID" value="ARI75847.1"/>
    <property type="molecule type" value="Genomic_DNA"/>
</dbReference>
<dbReference type="PANTHER" id="PTHR10357:SF184">
    <property type="entry name" value="OLIGO-1,6-GLUCOSIDASE 1"/>
    <property type="match status" value="1"/>
</dbReference>
<protein>
    <recommendedName>
        <fullName evidence="7">oligo-1,6-glucosidase</fullName>
        <ecNumber evidence="7">3.2.1.10</ecNumber>
    </recommendedName>
</protein>
<dbReference type="GO" id="GO:0009313">
    <property type="term" value="P:oligosaccharide catabolic process"/>
    <property type="evidence" value="ECO:0007669"/>
    <property type="project" value="TreeGrafter"/>
</dbReference>
<comment type="catalytic activity">
    <reaction evidence="6">
        <text>Hydrolysis of (1-&gt;6)-alpha-D-glucosidic linkages in some oligosaccharides produced from starch and glycogen by alpha-amylase, and in isomaltose.</text>
        <dbReference type="EC" id="3.2.1.10"/>
    </reaction>
</comment>
<dbReference type="InterPro" id="IPR056300">
    <property type="entry name" value="SusG-like_C"/>
</dbReference>
<accession>A0A1W5ZRF7</accession>
<evidence type="ECO:0000256" key="7">
    <source>
        <dbReference type="ARBA" id="ARBA00038939"/>
    </source>
</evidence>
<gene>
    <name evidence="9" type="ORF">HM131_02960</name>
</gene>
<dbReference type="InterPro" id="IPR013780">
    <property type="entry name" value="Glyco_hydro_b"/>
</dbReference>
<evidence type="ECO:0000313" key="10">
    <source>
        <dbReference type="Proteomes" id="UP000192527"/>
    </source>
</evidence>
<dbReference type="InterPro" id="IPR006047">
    <property type="entry name" value="GH13_cat_dom"/>
</dbReference>
<organism evidence="9 10">
    <name type="scientific">Halobacillus mangrovi</name>
    <dbReference type="NCBI Taxonomy" id="402384"/>
    <lineage>
        <taxon>Bacteria</taxon>
        <taxon>Bacillati</taxon>
        <taxon>Bacillota</taxon>
        <taxon>Bacilli</taxon>
        <taxon>Bacillales</taxon>
        <taxon>Bacillaceae</taxon>
        <taxon>Halobacillus</taxon>
    </lineage>
</organism>
<proteinExistence type="inferred from homology"/>
<dbReference type="GO" id="GO:0005737">
    <property type="term" value="C:cytoplasm"/>
    <property type="evidence" value="ECO:0007669"/>
    <property type="project" value="UniProtKB-SubCell"/>
</dbReference>
<name>A0A1W5ZRF7_9BACI</name>
<dbReference type="GO" id="GO:0004574">
    <property type="term" value="F:oligo-1,6-glucosidase activity"/>
    <property type="evidence" value="ECO:0007669"/>
    <property type="project" value="UniProtKB-EC"/>
</dbReference>
<dbReference type="RefSeq" id="WP_085027782.1">
    <property type="nucleotide sequence ID" value="NZ_CP020772.1"/>
</dbReference>
<evidence type="ECO:0000256" key="2">
    <source>
        <dbReference type="ARBA" id="ARBA00008061"/>
    </source>
</evidence>
<dbReference type="AlphaFoldDB" id="A0A1W5ZRF7"/>
<dbReference type="InterPro" id="IPR017853">
    <property type="entry name" value="GH"/>
</dbReference>
<dbReference type="SUPFAM" id="SSF51011">
    <property type="entry name" value="Glycosyl hydrolase domain"/>
    <property type="match status" value="1"/>
</dbReference>
<evidence type="ECO:0000256" key="3">
    <source>
        <dbReference type="ARBA" id="ARBA00022490"/>
    </source>
</evidence>
<dbReference type="FunFam" id="3.90.400.10:FF:000002">
    <property type="entry name" value="Sucrose isomerase"/>
    <property type="match status" value="1"/>
</dbReference>
<dbReference type="FunFam" id="3.20.20.80:FF:000014">
    <property type="entry name" value="Alpha,alpha-phosphotrehalase"/>
    <property type="match status" value="1"/>
</dbReference>
<keyword evidence="4 9" id="KW-0378">Hydrolase</keyword>
<dbReference type="KEGG" id="hmn:HM131_02960"/>
<dbReference type="PANTHER" id="PTHR10357">
    <property type="entry name" value="ALPHA-AMYLASE FAMILY MEMBER"/>
    <property type="match status" value="1"/>
</dbReference>
<dbReference type="Proteomes" id="UP000192527">
    <property type="component" value="Chromosome"/>
</dbReference>
<dbReference type="SUPFAM" id="SSF51445">
    <property type="entry name" value="(Trans)glycosidases"/>
    <property type="match status" value="1"/>
</dbReference>
<dbReference type="Gene3D" id="3.90.400.10">
    <property type="entry name" value="Oligo-1,6-glucosidase, Domain 2"/>
    <property type="match status" value="1"/>
</dbReference>